<dbReference type="SUPFAM" id="SSF56436">
    <property type="entry name" value="C-type lectin-like"/>
    <property type="match status" value="2"/>
</dbReference>
<feature type="domain" description="C-type lectin" evidence="3">
    <location>
        <begin position="180"/>
        <end position="300"/>
    </location>
</feature>
<dbReference type="OrthoDB" id="5833759at2759"/>
<feature type="chain" id="PRO_5013754537" description="C-type lectin domain-containing protein" evidence="2">
    <location>
        <begin position="22"/>
        <end position="315"/>
    </location>
</feature>
<feature type="domain" description="C-type lectin" evidence="3">
    <location>
        <begin position="32"/>
        <end position="153"/>
    </location>
</feature>
<accession>A0A2G5UGV5</accession>
<keyword evidence="2" id="KW-0732">Signal</keyword>
<dbReference type="InterPro" id="IPR001304">
    <property type="entry name" value="C-type_lectin-like"/>
</dbReference>
<dbReference type="PANTHER" id="PTHR22803">
    <property type="entry name" value="MANNOSE, PHOSPHOLIPASE, LECTIN RECEPTOR RELATED"/>
    <property type="match status" value="1"/>
</dbReference>
<gene>
    <name evidence="4" type="primary">Cnig_chr_III.g10673</name>
    <name evidence="4" type="ORF">B9Z55_010673</name>
</gene>
<dbReference type="EMBL" id="PDUG01000003">
    <property type="protein sequence ID" value="PIC38774.1"/>
    <property type="molecule type" value="Genomic_DNA"/>
</dbReference>
<comment type="caution">
    <text evidence="4">The sequence shown here is derived from an EMBL/GenBank/DDBJ whole genome shotgun (WGS) entry which is preliminary data.</text>
</comment>
<evidence type="ECO:0000256" key="2">
    <source>
        <dbReference type="SAM" id="SignalP"/>
    </source>
</evidence>
<dbReference type="InterPro" id="IPR016186">
    <property type="entry name" value="C-type_lectin-like/link_sf"/>
</dbReference>
<dbReference type="PROSITE" id="PS00615">
    <property type="entry name" value="C_TYPE_LECTIN_1"/>
    <property type="match status" value="1"/>
</dbReference>
<keyword evidence="5" id="KW-1185">Reference proteome</keyword>
<dbReference type="PROSITE" id="PS50041">
    <property type="entry name" value="C_TYPE_LECTIN_2"/>
    <property type="match status" value="2"/>
</dbReference>
<feature type="signal peptide" evidence="2">
    <location>
        <begin position="1"/>
        <end position="21"/>
    </location>
</feature>
<dbReference type="InterPro" id="IPR050111">
    <property type="entry name" value="C-type_lectin/snaclec_domain"/>
</dbReference>
<protein>
    <recommendedName>
        <fullName evidence="3">C-type lectin domain-containing protein</fullName>
    </recommendedName>
</protein>
<reference evidence="5" key="1">
    <citation type="submission" date="2017-10" db="EMBL/GenBank/DDBJ databases">
        <title>Rapid genome shrinkage in a self-fertile nematode reveals novel sperm competition proteins.</title>
        <authorList>
            <person name="Yin D."/>
            <person name="Schwarz E.M."/>
            <person name="Thomas C.G."/>
            <person name="Felde R.L."/>
            <person name="Korf I.F."/>
            <person name="Cutter A.D."/>
            <person name="Schartner C.M."/>
            <person name="Ralston E.J."/>
            <person name="Meyer B.J."/>
            <person name="Haag E.S."/>
        </authorList>
    </citation>
    <scope>NUCLEOTIDE SEQUENCE [LARGE SCALE GENOMIC DNA]</scope>
    <source>
        <strain evidence="5">JU1422</strain>
    </source>
</reference>
<dbReference type="Proteomes" id="UP000230233">
    <property type="component" value="Chromosome III"/>
</dbReference>
<sequence length="315" mass="35470">MLRSIYILPILLTLLPHSVITQCNPGAIYNKDKNKCYQYFKVPLAYTRATSVCATSNGYLVSVHSSADNSYLAQQALQNIDTEDYVWLGARATSSDVTNPMNWQWADKTAFDFQNYQNGQPVSVSPAACMMFHPKTSEWLSTSCNDYYPFICELDPIFSPSNCGSTKTSRCPSRWTWFDETNSCYKNTVGYHHYAGAHQACVSEGSHLASIHTPAENSFLVGLSKTGLNTTSSDGLKQNEVWIGLVYQNDSQWHWTDNSPVNYRNWAKGEPNFLPAEKWTSLMSDAINANYNPNGGEWNNVQELQRAFICKKPIN</sequence>
<evidence type="ECO:0000256" key="1">
    <source>
        <dbReference type="ARBA" id="ARBA00023157"/>
    </source>
</evidence>
<dbReference type="Pfam" id="PF00059">
    <property type="entry name" value="Lectin_C"/>
    <property type="match status" value="2"/>
</dbReference>
<proteinExistence type="predicted"/>
<dbReference type="AlphaFoldDB" id="A0A2G5UGV5"/>
<evidence type="ECO:0000313" key="4">
    <source>
        <dbReference type="EMBL" id="PIC38774.1"/>
    </source>
</evidence>
<keyword evidence="1" id="KW-1015">Disulfide bond</keyword>
<dbReference type="CDD" id="cd00037">
    <property type="entry name" value="CLECT"/>
    <property type="match status" value="2"/>
</dbReference>
<evidence type="ECO:0000313" key="5">
    <source>
        <dbReference type="Proteomes" id="UP000230233"/>
    </source>
</evidence>
<dbReference type="STRING" id="1611254.A0A2G5UGV5"/>
<dbReference type="Gene3D" id="3.10.100.10">
    <property type="entry name" value="Mannose-Binding Protein A, subunit A"/>
    <property type="match status" value="2"/>
</dbReference>
<name>A0A2G5UGV5_9PELO</name>
<organism evidence="4 5">
    <name type="scientific">Caenorhabditis nigoni</name>
    <dbReference type="NCBI Taxonomy" id="1611254"/>
    <lineage>
        <taxon>Eukaryota</taxon>
        <taxon>Metazoa</taxon>
        <taxon>Ecdysozoa</taxon>
        <taxon>Nematoda</taxon>
        <taxon>Chromadorea</taxon>
        <taxon>Rhabditida</taxon>
        <taxon>Rhabditina</taxon>
        <taxon>Rhabditomorpha</taxon>
        <taxon>Rhabditoidea</taxon>
        <taxon>Rhabditidae</taxon>
        <taxon>Peloderinae</taxon>
        <taxon>Caenorhabditis</taxon>
    </lineage>
</organism>
<dbReference type="InterPro" id="IPR018378">
    <property type="entry name" value="C-type_lectin_CS"/>
</dbReference>
<evidence type="ECO:0000259" key="3">
    <source>
        <dbReference type="PROSITE" id="PS50041"/>
    </source>
</evidence>
<dbReference type="SMART" id="SM00034">
    <property type="entry name" value="CLECT"/>
    <property type="match status" value="2"/>
</dbReference>
<dbReference type="InterPro" id="IPR016187">
    <property type="entry name" value="CTDL_fold"/>
</dbReference>